<comment type="catalytic activity">
    <reaction evidence="8">
        <text>ATP-dependent cleavage of peptide bonds with broad specificity.</text>
        <dbReference type="EC" id="3.4.25.2"/>
    </reaction>
</comment>
<evidence type="ECO:0000256" key="8">
    <source>
        <dbReference type="ARBA" id="ARBA00052385"/>
    </source>
</evidence>
<dbReference type="AlphaFoldDB" id="A0A381PVV6"/>
<keyword evidence="3" id="KW-0963">Cytoplasm</keyword>
<dbReference type="Gene3D" id="3.60.20.10">
    <property type="entry name" value="Glutamine Phosphoribosylpyrophosphate, subunit 1, domain 1"/>
    <property type="match status" value="1"/>
</dbReference>
<dbReference type="PANTHER" id="PTHR32194:SF0">
    <property type="entry name" value="ATP-DEPENDENT PROTEASE SUBUNIT HSLV"/>
    <property type="match status" value="1"/>
</dbReference>
<protein>
    <recommendedName>
        <fullName evidence="10">ATP-dependent protease subunit HslV</fullName>
        <ecNumber evidence="9">3.4.25.2</ecNumber>
    </recommendedName>
</protein>
<evidence type="ECO:0000256" key="1">
    <source>
        <dbReference type="ARBA" id="ARBA00004496"/>
    </source>
</evidence>
<evidence type="ECO:0000256" key="6">
    <source>
        <dbReference type="ARBA" id="ARBA00022723"/>
    </source>
</evidence>
<dbReference type="PIRSF" id="PIRSF039093">
    <property type="entry name" value="HslV"/>
    <property type="match status" value="1"/>
</dbReference>
<comment type="subcellular location">
    <subcellularLocation>
        <location evidence="1">Cytoplasm</location>
    </subcellularLocation>
</comment>
<organism evidence="11">
    <name type="scientific">marine metagenome</name>
    <dbReference type="NCBI Taxonomy" id="408172"/>
    <lineage>
        <taxon>unclassified sequences</taxon>
        <taxon>metagenomes</taxon>
        <taxon>ecological metagenomes</taxon>
    </lineage>
</organism>
<dbReference type="InterPro" id="IPR029055">
    <property type="entry name" value="Ntn_hydrolases_N"/>
</dbReference>
<evidence type="ECO:0000256" key="3">
    <source>
        <dbReference type="ARBA" id="ARBA00022490"/>
    </source>
</evidence>
<comment type="similarity">
    <text evidence="2">Belongs to the peptidase T1B family. HslV subfamily.</text>
</comment>
<proteinExistence type="inferred from homology"/>
<sequence>MEQFRGTTILSVRRPDKVALGGDGQVSLGDTIMKSNARKVRRLSEDRVIAGFAGGTADAFTLFERFEANLDKYQGNLTRAAVELAKDWRADRALRRLEALLAVADEESSLIISGNGDVIEPEDGLIAIGSGGPYAQAAAKALLNNTELNAEEIVSRALAIAAEICVYTNHSTTIETLDAKS</sequence>
<dbReference type="FunFam" id="3.60.20.10:FF:000002">
    <property type="entry name" value="ATP-dependent protease subunit HslV"/>
    <property type="match status" value="1"/>
</dbReference>
<dbReference type="GO" id="GO:0046872">
    <property type="term" value="F:metal ion binding"/>
    <property type="evidence" value="ECO:0007669"/>
    <property type="project" value="UniProtKB-KW"/>
</dbReference>
<evidence type="ECO:0000256" key="9">
    <source>
        <dbReference type="ARBA" id="ARBA00066335"/>
    </source>
</evidence>
<dbReference type="PROSITE" id="PS51476">
    <property type="entry name" value="PROTEASOME_BETA_2"/>
    <property type="match status" value="1"/>
</dbReference>
<dbReference type="SUPFAM" id="SSF56235">
    <property type="entry name" value="N-terminal nucleophile aminohydrolases (Ntn hydrolases)"/>
    <property type="match status" value="1"/>
</dbReference>
<evidence type="ECO:0000256" key="2">
    <source>
        <dbReference type="ARBA" id="ARBA00006053"/>
    </source>
</evidence>
<evidence type="ECO:0000313" key="11">
    <source>
        <dbReference type="EMBL" id="SUZ70784.1"/>
    </source>
</evidence>
<dbReference type="InterPro" id="IPR023333">
    <property type="entry name" value="Proteasome_suB-type"/>
</dbReference>
<dbReference type="NCBIfam" id="NF003964">
    <property type="entry name" value="PRK05456.1"/>
    <property type="match status" value="1"/>
</dbReference>
<dbReference type="Pfam" id="PF00227">
    <property type="entry name" value="Proteasome"/>
    <property type="match status" value="1"/>
</dbReference>
<dbReference type="InterPro" id="IPR001353">
    <property type="entry name" value="Proteasome_sua/b"/>
</dbReference>
<dbReference type="GO" id="GO:0051603">
    <property type="term" value="P:proteolysis involved in protein catabolic process"/>
    <property type="evidence" value="ECO:0007669"/>
    <property type="project" value="InterPro"/>
</dbReference>
<dbReference type="PANTHER" id="PTHR32194">
    <property type="entry name" value="METALLOPROTEASE TLDD"/>
    <property type="match status" value="1"/>
</dbReference>
<dbReference type="GO" id="GO:0005839">
    <property type="term" value="C:proteasome core complex"/>
    <property type="evidence" value="ECO:0007669"/>
    <property type="project" value="InterPro"/>
</dbReference>
<evidence type="ECO:0000256" key="4">
    <source>
        <dbReference type="ARBA" id="ARBA00022670"/>
    </source>
</evidence>
<dbReference type="NCBIfam" id="TIGR03692">
    <property type="entry name" value="ATP_dep_HslV"/>
    <property type="match status" value="1"/>
</dbReference>
<name>A0A381PVV6_9ZZZZ</name>
<keyword evidence="5" id="KW-0888">Threonine protease</keyword>
<dbReference type="EMBL" id="UINC01001101">
    <property type="protein sequence ID" value="SUZ70784.1"/>
    <property type="molecule type" value="Genomic_DNA"/>
</dbReference>
<dbReference type="HAMAP" id="MF_00248">
    <property type="entry name" value="HslV"/>
    <property type="match status" value="1"/>
</dbReference>
<accession>A0A381PVV6</accession>
<dbReference type="CDD" id="cd01913">
    <property type="entry name" value="protease_HslV"/>
    <property type="match status" value="1"/>
</dbReference>
<dbReference type="EC" id="3.4.25.2" evidence="9"/>
<evidence type="ECO:0000256" key="5">
    <source>
        <dbReference type="ARBA" id="ARBA00022698"/>
    </source>
</evidence>
<evidence type="ECO:0000256" key="7">
    <source>
        <dbReference type="ARBA" id="ARBA00022801"/>
    </source>
</evidence>
<dbReference type="GO" id="GO:0009376">
    <property type="term" value="C:HslUV protease complex"/>
    <property type="evidence" value="ECO:0007669"/>
    <property type="project" value="InterPro"/>
</dbReference>
<evidence type="ECO:0000256" key="10">
    <source>
        <dbReference type="ARBA" id="ARBA00074399"/>
    </source>
</evidence>
<keyword evidence="7" id="KW-0378">Hydrolase</keyword>
<keyword evidence="6" id="KW-0479">Metal-binding</keyword>
<gene>
    <name evidence="11" type="ORF">METZ01_LOCUS23638</name>
</gene>
<dbReference type="GO" id="GO:0004298">
    <property type="term" value="F:threonine-type endopeptidase activity"/>
    <property type="evidence" value="ECO:0007669"/>
    <property type="project" value="UniProtKB-KW"/>
</dbReference>
<reference evidence="11" key="1">
    <citation type="submission" date="2018-05" db="EMBL/GenBank/DDBJ databases">
        <authorList>
            <person name="Lanie J.A."/>
            <person name="Ng W.-L."/>
            <person name="Kazmierczak K.M."/>
            <person name="Andrzejewski T.M."/>
            <person name="Davidsen T.M."/>
            <person name="Wayne K.J."/>
            <person name="Tettelin H."/>
            <person name="Glass J.I."/>
            <person name="Rusch D."/>
            <person name="Podicherti R."/>
            <person name="Tsui H.-C.T."/>
            <person name="Winkler M.E."/>
        </authorList>
    </citation>
    <scope>NUCLEOTIDE SEQUENCE</scope>
</reference>
<dbReference type="InterPro" id="IPR022281">
    <property type="entry name" value="ATP-dep_Prtase_HsIV_su"/>
</dbReference>
<keyword evidence="4" id="KW-0645">Protease</keyword>